<dbReference type="AlphaFoldDB" id="Q31GN6"/>
<name>Q31GN6_HYDCU</name>
<proteinExistence type="predicted"/>
<evidence type="ECO:0008006" key="3">
    <source>
        <dbReference type="Google" id="ProtNLM"/>
    </source>
</evidence>
<organism evidence="2">
    <name type="scientific">Hydrogenovibrio crunogenus (strain DSM 25203 / XCL-2)</name>
    <name type="common">Thiomicrospira crunogena</name>
    <dbReference type="NCBI Taxonomy" id="317025"/>
    <lineage>
        <taxon>Bacteria</taxon>
        <taxon>Pseudomonadati</taxon>
        <taxon>Pseudomonadota</taxon>
        <taxon>Gammaproteobacteria</taxon>
        <taxon>Thiotrichales</taxon>
        <taxon>Piscirickettsiaceae</taxon>
        <taxon>Hydrogenovibrio</taxon>
    </lineage>
</organism>
<keyword evidence="1" id="KW-0472">Membrane</keyword>
<dbReference type="STRING" id="317025.Tcr_1092"/>
<dbReference type="EMBL" id="CP000109">
    <property type="protein sequence ID" value="ABB41687.1"/>
    <property type="molecule type" value="Genomic_DNA"/>
</dbReference>
<accession>Q31GN6</accession>
<feature type="transmembrane region" description="Helical" evidence="1">
    <location>
        <begin position="46"/>
        <end position="62"/>
    </location>
</feature>
<reference evidence="2" key="1">
    <citation type="submission" date="2006-07" db="EMBL/GenBank/DDBJ databases">
        <title>Complete sequence of Thiomicrospira crunogena XCL-2.</title>
        <authorList>
            <consortium name="US DOE Joint Genome Institute"/>
            <person name="Copeland A."/>
            <person name="Lucas S."/>
            <person name="Lapidus A."/>
            <person name="Barry K."/>
            <person name="Detter J.C."/>
            <person name="Glavina del Rio T."/>
            <person name="Hammon N."/>
            <person name="Israni S."/>
            <person name="Dalin E."/>
            <person name="Tice H."/>
            <person name="Pitluck S."/>
            <person name="Chain P."/>
            <person name="Malfatti S."/>
            <person name="Shin M."/>
            <person name="Vergez L."/>
            <person name="Schmutz J."/>
            <person name="Larimer F."/>
            <person name="Land M."/>
            <person name="Hauser L."/>
            <person name="Kyrpides N."/>
            <person name="Lykidis A."/>
            <person name="Scott K.M."/>
            <person name="Sievert S."/>
            <person name="Kerfeld C."/>
            <person name="Freyermuth S."/>
            <person name="Dobrinski K."/>
            <person name="Boller A."/>
            <person name="Fitzpatrick K."/>
            <person name="Thoma P."/>
            <person name="Moore J."/>
            <person name="Richardson P."/>
        </authorList>
    </citation>
    <scope>NUCLEOTIDE SEQUENCE</scope>
    <source>
        <strain evidence="2">XCL-2</strain>
    </source>
</reference>
<dbReference type="HOGENOM" id="CLU_179416_1_2_6"/>
<sequence>MMLIEALLSAIALVFVLEGLLPFVFPGVWRKTMVELVQMDDKKLRMMGLISITIGMILLFIFS</sequence>
<keyword evidence="1" id="KW-0812">Transmembrane</keyword>
<dbReference type="KEGG" id="tcx:Tcr_1092"/>
<dbReference type="Pfam" id="PF09838">
    <property type="entry name" value="DUF2065"/>
    <property type="match status" value="1"/>
</dbReference>
<evidence type="ECO:0000313" key="2">
    <source>
        <dbReference type="EMBL" id="ABB41687.1"/>
    </source>
</evidence>
<gene>
    <name evidence="2" type="ordered locus">Tcr_1092</name>
</gene>
<evidence type="ECO:0000256" key="1">
    <source>
        <dbReference type="SAM" id="Phobius"/>
    </source>
</evidence>
<dbReference type="InterPro" id="IPR019201">
    <property type="entry name" value="DUF2065"/>
</dbReference>
<keyword evidence="1" id="KW-1133">Transmembrane helix</keyword>
<protein>
    <recommendedName>
        <fullName evidence="3">DUF2065 domain-containing protein</fullName>
    </recommendedName>
</protein>
<dbReference type="eggNOG" id="COG3242">
    <property type="taxonomic scope" value="Bacteria"/>
</dbReference>
<dbReference type="PANTHER" id="PTHR38602">
    <property type="entry name" value="INNER MEMBRANE PROTEIN-RELATED"/>
    <property type="match status" value="1"/>
</dbReference>
<dbReference type="PANTHER" id="PTHR38602:SF1">
    <property type="entry name" value="INNER MEMBRANE PROTEIN"/>
    <property type="match status" value="1"/>
</dbReference>